<proteinExistence type="predicted"/>
<dbReference type="EMBL" id="MH383160">
    <property type="protein sequence ID" value="AXC36641.1"/>
    <property type="molecule type" value="Genomic_DNA"/>
</dbReference>
<evidence type="ECO:0000313" key="2">
    <source>
        <dbReference type="Proteomes" id="UP000252104"/>
    </source>
</evidence>
<protein>
    <submittedName>
        <fullName evidence="1">Uncharacterized protein</fullName>
    </submittedName>
</protein>
<organism evidence="1 2">
    <name type="scientific">Escherichia phage UB</name>
    <dbReference type="NCBI Taxonomy" id="2268588"/>
    <lineage>
        <taxon>Viruses</taxon>
        <taxon>Duplodnaviria</taxon>
        <taxon>Heunggongvirae</taxon>
        <taxon>Uroviricota</taxon>
        <taxon>Caudoviricetes</taxon>
        <taxon>Asteriusvirus</taxon>
        <taxon>Asteriusvirus PBECO4</taxon>
    </lineage>
</organism>
<evidence type="ECO:0000313" key="1">
    <source>
        <dbReference type="EMBL" id="AXC36641.1"/>
    </source>
</evidence>
<accession>A0A2Z5H909</accession>
<reference evidence="1 2" key="1">
    <citation type="submission" date="2018-05" db="EMBL/GenBank/DDBJ databases">
        <title>Characterization Of A New Bacterial Virus From Orangutan (Pongo pygmaeus).</title>
        <authorList>
            <person name="Ahmad Hisham U.B."/>
            <person name="Ramli N.A."/>
            <person name="Mohamad Zawawi N.A."/>
            <person name="Mat Arip Y."/>
        </authorList>
    </citation>
    <scope>NUCLEOTIDE SEQUENCE [LARGE SCALE GENOMIC DNA]</scope>
</reference>
<name>A0A2Z5H909_9CAUD</name>
<reference evidence="2" key="2">
    <citation type="submission" date="2018-05" db="EMBL/GenBank/DDBJ databases">
        <title>Genome Assembly Of Bacteriophage Specific To Escherichia coli 0157:H7.</title>
        <authorList>
            <person name="Ahmad Hisham U.B."/>
            <person name="Ramli N.A."/>
            <person name="Mohamad Zawawi N.A."/>
            <person name="Mat Arip Y."/>
        </authorList>
    </citation>
    <scope>NUCLEOTIDE SEQUENCE [LARGE SCALE GENOMIC DNA]</scope>
</reference>
<sequence>MYSVLKLFTISRNVGYFSFFISLFSSNDSKTISLSLIINDSSFSLKTRISGLSSLQFLEALDVNLEFKNDLRNSSYFEMSLTLIYPTLIKKMDGDAFKRRC</sequence>
<dbReference type="Proteomes" id="UP000252104">
    <property type="component" value="Segment"/>
</dbReference>